<name>A0A6P0CD46_9RHOB</name>
<dbReference type="EMBL" id="JAABNT010000004">
    <property type="protein sequence ID" value="NEK22403.1"/>
    <property type="molecule type" value="Genomic_DNA"/>
</dbReference>
<comment type="caution">
    <text evidence="7">The sequence shown here is derived from an EMBL/GenBank/DDBJ whole genome shotgun (WGS) entry which is preliminary data.</text>
</comment>
<gene>
    <name evidence="7" type="ORF">GV827_08320</name>
</gene>
<keyword evidence="4 6" id="KW-1133">Transmembrane helix</keyword>
<evidence type="ECO:0000256" key="1">
    <source>
        <dbReference type="ARBA" id="ARBA00004651"/>
    </source>
</evidence>
<evidence type="ECO:0000256" key="3">
    <source>
        <dbReference type="ARBA" id="ARBA00022692"/>
    </source>
</evidence>
<dbReference type="Proteomes" id="UP000468591">
    <property type="component" value="Unassembled WGS sequence"/>
</dbReference>
<proteinExistence type="predicted"/>
<evidence type="ECO:0000313" key="8">
    <source>
        <dbReference type="Proteomes" id="UP000468591"/>
    </source>
</evidence>
<organism evidence="7 8">
    <name type="scientific">Sulfitobacter sediminilitoris</name>
    <dbReference type="NCBI Taxonomy" id="2698830"/>
    <lineage>
        <taxon>Bacteria</taxon>
        <taxon>Pseudomonadati</taxon>
        <taxon>Pseudomonadota</taxon>
        <taxon>Alphaproteobacteria</taxon>
        <taxon>Rhodobacterales</taxon>
        <taxon>Roseobacteraceae</taxon>
        <taxon>Sulfitobacter</taxon>
    </lineage>
</organism>
<evidence type="ECO:0000256" key="2">
    <source>
        <dbReference type="ARBA" id="ARBA00022475"/>
    </source>
</evidence>
<dbReference type="RefSeq" id="WP_164353330.1">
    <property type="nucleotide sequence ID" value="NZ_JAABNT010000004.1"/>
</dbReference>
<dbReference type="PANTHER" id="PTHR30086:SF20">
    <property type="entry name" value="ARGININE EXPORTER PROTEIN ARGO-RELATED"/>
    <property type="match status" value="1"/>
</dbReference>
<evidence type="ECO:0000313" key="7">
    <source>
        <dbReference type="EMBL" id="NEK22403.1"/>
    </source>
</evidence>
<keyword evidence="5 6" id="KW-0472">Membrane</keyword>
<dbReference type="GO" id="GO:0015171">
    <property type="term" value="F:amino acid transmembrane transporter activity"/>
    <property type="evidence" value="ECO:0007669"/>
    <property type="project" value="TreeGrafter"/>
</dbReference>
<sequence>MILDPTLTAAYVLLAIALAVAPGPDVLFVVANGMRHRVKGAIASALGIGCGSILHATAAALGISALIAASTAAFEVLRYAGAVYLAYLGLQALRSWWRYSNTLDPHHALAEISGWNIFRRGVLTNILNPKMIVFYIALLPQFVSLDLGHVGVQIFLLGCIHNLIGTAFLICIGLAAGKTSGWLSKTHIGKWLDGIAGLFFLGLALRLFLSGKPDH</sequence>
<evidence type="ECO:0000256" key="5">
    <source>
        <dbReference type="ARBA" id="ARBA00023136"/>
    </source>
</evidence>
<feature type="transmembrane region" description="Helical" evidence="6">
    <location>
        <begin position="150"/>
        <end position="176"/>
    </location>
</feature>
<evidence type="ECO:0000256" key="4">
    <source>
        <dbReference type="ARBA" id="ARBA00022989"/>
    </source>
</evidence>
<accession>A0A6P0CD46</accession>
<feature type="transmembrane region" description="Helical" evidence="6">
    <location>
        <begin position="188"/>
        <end position="209"/>
    </location>
</feature>
<dbReference type="GO" id="GO:0005886">
    <property type="term" value="C:plasma membrane"/>
    <property type="evidence" value="ECO:0007669"/>
    <property type="project" value="UniProtKB-SubCell"/>
</dbReference>
<feature type="transmembrane region" description="Helical" evidence="6">
    <location>
        <begin position="42"/>
        <end position="70"/>
    </location>
</feature>
<feature type="transmembrane region" description="Helical" evidence="6">
    <location>
        <begin position="6"/>
        <end position="30"/>
    </location>
</feature>
<dbReference type="InterPro" id="IPR001123">
    <property type="entry name" value="LeuE-type"/>
</dbReference>
<dbReference type="PANTHER" id="PTHR30086">
    <property type="entry name" value="ARGININE EXPORTER PROTEIN ARGO"/>
    <property type="match status" value="1"/>
</dbReference>
<reference evidence="7 8" key="1">
    <citation type="submission" date="2020-01" db="EMBL/GenBank/DDBJ databases">
        <title>Sulfitobacter sediminilitoris sp. nov., isolated from a tidal flat.</title>
        <authorList>
            <person name="Park S."/>
            <person name="Yoon J.-H."/>
        </authorList>
    </citation>
    <scope>NUCLEOTIDE SEQUENCE [LARGE SCALE GENOMIC DNA]</scope>
    <source>
        <strain evidence="7 8">JBTF-M27</strain>
    </source>
</reference>
<dbReference type="AlphaFoldDB" id="A0A6P0CD46"/>
<dbReference type="PIRSF" id="PIRSF006324">
    <property type="entry name" value="LeuE"/>
    <property type="match status" value="1"/>
</dbReference>
<feature type="transmembrane region" description="Helical" evidence="6">
    <location>
        <begin position="117"/>
        <end position="138"/>
    </location>
</feature>
<evidence type="ECO:0000256" key="6">
    <source>
        <dbReference type="SAM" id="Phobius"/>
    </source>
</evidence>
<dbReference type="Pfam" id="PF01810">
    <property type="entry name" value="LysE"/>
    <property type="match status" value="1"/>
</dbReference>
<keyword evidence="8" id="KW-1185">Reference proteome</keyword>
<feature type="transmembrane region" description="Helical" evidence="6">
    <location>
        <begin position="76"/>
        <end position="97"/>
    </location>
</feature>
<protein>
    <submittedName>
        <fullName evidence="7">LysE family transporter</fullName>
    </submittedName>
</protein>
<comment type="subcellular location">
    <subcellularLocation>
        <location evidence="1">Cell membrane</location>
        <topology evidence="1">Multi-pass membrane protein</topology>
    </subcellularLocation>
</comment>
<keyword evidence="3 6" id="KW-0812">Transmembrane</keyword>
<keyword evidence="2" id="KW-1003">Cell membrane</keyword>